<dbReference type="EMBL" id="PUIA01000081">
    <property type="protein sequence ID" value="PQO25549.1"/>
    <property type="molecule type" value="Genomic_DNA"/>
</dbReference>
<dbReference type="AlphaFoldDB" id="A0A2S8F063"/>
<dbReference type="PANTHER" id="PTHR38657:SF1">
    <property type="entry name" value="SLR1343 PROTEIN"/>
    <property type="match status" value="1"/>
</dbReference>
<keyword evidence="1" id="KW-0456">Lyase</keyword>
<dbReference type="Proteomes" id="UP000240009">
    <property type="component" value="Unassembled WGS sequence"/>
</dbReference>
<dbReference type="InterPro" id="IPR036134">
    <property type="entry name" value="Crypto/Photolyase_FAD-like_sf"/>
</dbReference>
<dbReference type="Gene3D" id="1.10.10.1710">
    <property type="entry name" value="Deoxyribodipyrimidine photolyase-related"/>
    <property type="match status" value="1"/>
</dbReference>
<dbReference type="PANTHER" id="PTHR38657">
    <property type="entry name" value="SLR1343 PROTEIN"/>
    <property type="match status" value="1"/>
</dbReference>
<accession>A0A2S8F063</accession>
<dbReference type="Gene3D" id="1.10.579.10">
    <property type="entry name" value="DNA Cyclobutane Dipyrimidine Photolyase, subunit A, domain 3"/>
    <property type="match status" value="1"/>
</dbReference>
<dbReference type="SUPFAM" id="SSF48173">
    <property type="entry name" value="Cryptochrome/photolyase FAD-binding domain"/>
    <property type="match status" value="1"/>
</dbReference>
<dbReference type="Gene3D" id="3.40.50.620">
    <property type="entry name" value="HUPs"/>
    <property type="match status" value="1"/>
</dbReference>
<reference evidence="1 2" key="1">
    <citation type="submission" date="2018-02" db="EMBL/GenBank/DDBJ databases">
        <title>Comparative genomes isolates from brazilian mangrove.</title>
        <authorList>
            <person name="Araujo J.E."/>
            <person name="Taketani R.G."/>
            <person name="Silva M.C.P."/>
            <person name="Loureco M.V."/>
            <person name="Andreote F.D."/>
        </authorList>
    </citation>
    <scope>NUCLEOTIDE SEQUENCE [LARGE SCALE GENOMIC DNA]</scope>
    <source>
        <strain evidence="1 2">HEX-2 MGV</strain>
    </source>
</reference>
<gene>
    <name evidence="1" type="ORF">C5Y96_24755</name>
</gene>
<organism evidence="1 2">
    <name type="scientific">Blastopirellula marina</name>
    <dbReference type="NCBI Taxonomy" id="124"/>
    <lineage>
        <taxon>Bacteria</taxon>
        <taxon>Pseudomonadati</taxon>
        <taxon>Planctomycetota</taxon>
        <taxon>Planctomycetia</taxon>
        <taxon>Pirellulales</taxon>
        <taxon>Pirellulaceae</taxon>
        <taxon>Blastopirellula</taxon>
    </lineage>
</organism>
<dbReference type="InterPro" id="IPR007357">
    <property type="entry name" value="PhrB-like"/>
</dbReference>
<dbReference type="OrthoDB" id="5288100at2"/>
<comment type="caution">
    <text evidence="1">The sequence shown here is derived from an EMBL/GenBank/DDBJ whole genome shotgun (WGS) entry which is preliminary data.</text>
</comment>
<dbReference type="Pfam" id="PF04244">
    <property type="entry name" value="DPRP"/>
    <property type="match status" value="1"/>
</dbReference>
<dbReference type="Gene3D" id="1.25.40.80">
    <property type="match status" value="1"/>
</dbReference>
<proteinExistence type="predicted"/>
<evidence type="ECO:0000313" key="2">
    <source>
        <dbReference type="Proteomes" id="UP000240009"/>
    </source>
</evidence>
<protein>
    <submittedName>
        <fullName evidence="1">Cryptochrome/photolyase family protein</fullName>
    </submittedName>
</protein>
<dbReference type="GO" id="GO:0016829">
    <property type="term" value="F:lyase activity"/>
    <property type="evidence" value="ECO:0007669"/>
    <property type="project" value="UniProtKB-KW"/>
</dbReference>
<sequence>MRHLLLILGDQLDRNSALFDGYDPEQDLLWMAENDHEITYVPSHKQRIVLFLSAMRHFRDELKDAGRQLQYHQLFADKRKDSGKSFGELLSQTLKKEKPQAIRVVLPGDYRVKQLLEETAAEHDVPIDFLPDVHFFCTVNEFHKFAKGRKSLLMETFYRQMRKKHDILMRGDKPVGGTWNYDHDNREPFGKEGPSNIGRPTSFSHDEITKEVIQLVEERFADHPGQIDTFNLPVTPGQARRMLADFVKYHLNGFGKYEDAMWTDEPFLHHSRLSTSLNLKLLDPRECVQAAVEAYKAGTAPLASVEGFVRQVLGWREFIRGVYWTQMPAYAEMNHFDHQAELPSFFWDGETDMQCIRQSLLHVLKYGYVHHIQRLMVLGNFSLTLGVHPYKFHQWHMAMYLDAVDWVSLPNTLGMSQHGDGGIVGTKPYCSTGNYVDKMSNFCQGCIYNHKKAVGAEACPLTTFYWDFLDRHFDELQSNMRMKLQMKHVERKRNSGEIDDIRSHAKKLRQDWHVD</sequence>
<dbReference type="InterPro" id="IPR052551">
    <property type="entry name" value="UV-DNA_repair_photolyase"/>
</dbReference>
<dbReference type="RefSeq" id="WP_105359025.1">
    <property type="nucleotide sequence ID" value="NZ_PUIA01000081.1"/>
</dbReference>
<dbReference type="InterPro" id="IPR014729">
    <property type="entry name" value="Rossmann-like_a/b/a_fold"/>
</dbReference>
<name>A0A2S8F063_9BACT</name>
<evidence type="ECO:0000313" key="1">
    <source>
        <dbReference type="EMBL" id="PQO25549.1"/>
    </source>
</evidence>